<accession>A0ACC2UQ20</accession>
<name>A0ACC2UQ20_9FUNG</name>
<gene>
    <name evidence="1" type="ORF">DSO57_1016969</name>
</gene>
<dbReference type="Proteomes" id="UP001165960">
    <property type="component" value="Unassembled WGS sequence"/>
</dbReference>
<comment type="caution">
    <text evidence="1">The sequence shown here is derived from an EMBL/GenBank/DDBJ whole genome shotgun (WGS) entry which is preliminary data.</text>
</comment>
<keyword evidence="2" id="KW-1185">Reference proteome</keyword>
<dbReference type="EMBL" id="QTSX02000070">
    <property type="protein sequence ID" value="KAJ9089029.1"/>
    <property type="molecule type" value="Genomic_DNA"/>
</dbReference>
<reference evidence="1" key="1">
    <citation type="submission" date="2022-04" db="EMBL/GenBank/DDBJ databases">
        <title>Genome of the entomopathogenic fungus Entomophthora muscae.</title>
        <authorList>
            <person name="Elya C."/>
            <person name="Lovett B.R."/>
            <person name="Lee E."/>
            <person name="Macias A.M."/>
            <person name="Hajek A.E."/>
            <person name="De Bivort B.L."/>
            <person name="Kasson M.T."/>
            <person name="De Fine Licht H.H."/>
            <person name="Stajich J.E."/>
        </authorList>
    </citation>
    <scope>NUCLEOTIDE SEQUENCE</scope>
    <source>
        <strain evidence="1">Berkeley</strain>
    </source>
</reference>
<protein>
    <submittedName>
        <fullName evidence="1">Uncharacterized protein</fullName>
    </submittedName>
</protein>
<evidence type="ECO:0000313" key="2">
    <source>
        <dbReference type="Proteomes" id="UP001165960"/>
    </source>
</evidence>
<evidence type="ECO:0000313" key="1">
    <source>
        <dbReference type="EMBL" id="KAJ9089029.1"/>
    </source>
</evidence>
<proteinExistence type="predicted"/>
<sequence length="193" mass="21488">MSLTGWNTQPLNSGQPHLPKKMGPGSQQTPLDNWEEFKADVNHNFLVAESLQDIIIQLSNLPQKTTVTAYANEFEEIHHKIQNPAQADNVHTRASFINRMKPSVAALICPEANTSVRNCAINANLIWPSNSDMCKDLVGFAFDFDFGFYLPSLNVSTSMSTHSGLPYQPTTDPGMILTQRDPLCHSVYLMSDH</sequence>
<organism evidence="1 2">
    <name type="scientific">Entomophthora muscae</name>
    <dbReference type="NCBI Taxonomy" id="34485"/>
    <lineage>
        <taxon>Eukaryota</taxon>
        <taxon>Fungi</taxon>
        <taxon>Fungi incertae sedis</taxon>
        <taxon>Zoopagomycota</taxon>
        <taxon>Entomophthoromycotina</taxon>
        <taxon>Entomophthoromycetes</taxon>
        <taxon>Entomophthorales</taxon>
        <taxon>Entomophthoraceae</taxon>
        <taxon>Entomophthora</taxon>
    </lineage>
</organism>